<evidence type="ECO:0000313" key="3">
    <source>
        <dbReference type="Proteomes" id="UP000014360"/>
    </source>
</evidence>
<dbReference type="HOGENOM" id="CLU_2862212_0_0_9"/>
<dbReference type="KEGG" id="lrt:LRI_2049"/>
<name>R9WKJ2_LIMRT</name>
<feature type="region of interest" description="Disordered" evidence="1">
    <location>
        <begin position="39"/>
        <end position="64"/>
    </location>
</feature>
<organism evidence="2 3">
    <name type="scientific">Limosilactobacillus reuteri I5007</name>
    <dbReference type="NCBI Taxonomy" id="1340495"/>
    <lineage>
        <taxon>Bacteria</taxon>
        <taxon>Bacillati</taxon>
        <taxon>Bacillota</taxon>
        <taxon>Bacilli</taxon>
        <taxon>Lactobacillales</taxon>
        <taxon>Lactobacillaceae</taxon>
        <taxon>Limosilactobacillus</taxon>
    </lineage>
</organism>
<accession>R9WKJ2</accession>
<sequence length="64" mass="7084">MCQGIALDFSLALDTVRIVVTAYSPNLFRRSVRCLSQRGRFGGREPGSPSINQNHTTTIMKISD</sequence>
<proteinExistence type="predicted"/>
<evidence type="ECO:0000313" key="2">
    <source>
        <dbReference type="EMBL" id="AGO00259.1"/>
    </source>
</evidence>
<geneLocation type="plasmid" evidence="2 3">
    <name>pLRI06</name>
</geneLocation>
<reference evidence="2 3" key="1">
    <citation type="submission" date="2013-06" db="EMBL/GenBank/DDBJ databases">
        <title>The Complete Genome Sequence of Lactobacillus reuteri I5007, a Probiotic Strain Isolated from Healthy Pig.</title>
        <authorList>
            <person name="Hou C."/>
            <person name="Qiao S."/>
            <person name="Zeng X."/>
            <person name="Ma X."/>
            <person name="Yang F."/>
        </authorList>
    </citation>
    <scope>NUCLEOTIDE SEQUENCE [LARGE SCALE GENOMIC DNA]</scope>
    <source>
        <strain evidence="2 3">I5007</strain>
        <plasmid evidence="2 3">pLRI06</plasmid>
    </source>
</reference>
<feature type="compositionally biased region" description="Polar residues" evidence="1">
    <location>
        <begin position="49"/>
        <end position="64"/>
    </location>
</feature>
<dbReference type="EMBL" id="CP006017">
    <property type="protein sequence ID" value="AGO00259.1"/>
    <property type="molecule type" value="Genomic_DNA"/>
</dbReference>
<dbReference type="AlphaFoldDB" id="R9WKJ2"/>
<keyword evidence="2" id="KW-0614">Plasmid</keyword>
<gene>
    <name evidence="2" type="ORF">LRI_2049</name>
</gene>
<protein>
    <submittedName>
        <fullName evidence="2">Uncharacterized protein</fullName>
    </submittedName>
</protein>
<evidence type="ECO:0000256" key="1">
    <source>
        <dbReference type="SAM" id="MobiDB-lite"/>
    </source>
</evidence>
<dbReference type="Proteomes" id="UP000014360">
    <property type="component" value="Plasmid pLRI06"/>
</dbReference>